<dbReference type="EMBL" id="CP060774">
    <property type="protein sequence ID" value="QQK39753.1"/>
    <property type="molecule type" value="Genomic_DNA"/>
</dbReference>
<dbReference type="Gene3D" id="4.10.240.10">
    <property type="entry name" value="Zn(2)-C6 fungal-type DNA-binding domain"/>
    <property type="match status" value="1"/>
</dbReference>
<evidence type="ECO:0000313" key="7">
    <source>
        <dbReference type="EMBL" id="QQK39753.1"/>
    </source>
</evidence>
<dbReference type="RefSeq" id="XP_014537343.2">
    <property type="nucleotide sequence ID" value="XM_014681857.2"/>
</dbReference>
<dbReference type="InterPro" id="IPR036864">
    <property type="entry name" value="Zn2-C6_fun-type_DNA-bd_sf"/>
</dbReference>
<evidence type="ECO:0000256" key="4">
    <source>
        <dbReference type="ARBA" id="ARBA00023242"/>
    </source>
</evidence>
<keyword evidence="4" id="KW-0539">Nucleus</keyword>
<dbReference type="InterPro" id="IPR001138">
    <property type="entry name" value="Zn2Cys6_DnaBD"/>
</dbReference>
<dbReference type="GO" id="GO:0008270">
    <property type="term" value="F:zinc ion binding"/>
    <property type="evidence" value="ECO:0007669"/>
    <property type="project" value="InterPro"/>
</dbReference>
<evidence type="ECO:0000313" key="8">
    <source>
        <dbReference type="Proteomes" id="UP000595662"/>
    </source>
</evidence>
<accession>A0A7T6XEP2</accession>
<evidence type="ECO:0000256" key="2">
    <source>
        <dbReference type="ARBA" id="ARBA00023125"/>
    </source>
</evidence>
<evidence type="ECO:0000256" key="1">
    <source>
        <dbReference type="ARBA" id="ARBA00023015"/>
    </source>
</evidence>
<dbReference type="Proteomes" id="UP000595662">
    <property type="component" value="Chromosome 1"/>
</dbReference>
<feature type="region of interest" description="Disordered" evidence="5">
    <location>
        <begin position="54"/>
        <end position="74"/>
    </location>
</feature>
<proteinExistence type="predicted"/>
<dbReference type="PROSITE" id="PS00463">
    <property type="entry name" value="ZN2_CY6_FUNGAL_1"/>
    <property type="match status" value="1"/>
</dbReference>
<dbReference type="PROSITE" id="PS50048">
    <property type="entry name" value="ZN2_CY6_FUNGAL_2"/>
    <property type="match status" value="1"/>
</dbReference>
<evidence type="ECO:0000256" key="5">
    <source>
        <dbReference type="SAM" id="MobiDB-lite"/>
    </source>
</evidence>
<feature type="domain" description="Zn(2)-C6 fungal-type" evidence="6">
    <location>
        <begin position="8"/>
        <end position="36"/>
    </location>
</feature>
<dbReference type="AlphaFoldDB" id="A0A7T6XEP2"/>
<dbReference type="PANTHER" id="PTHR37534:SF44">
    <property type="entry name" value="ZN(II)2CYS6 TRANSCRIPTION FACTOR (EUROFUNG)"/>
    <property type="match status" value="1"/>
</dbReference>
<dbReference type="GO" id="GO:0000981">
    <property type="term" value="F:DNA-binding transcription factor activity, RNA polymerase II-specific"/>
    <property type="evidence" value="ECO:0007669"/>
    <property type="project" value="InterPro"/>
</dbReference>
<reference evidence="7 8" key="1">
    <citation type="submission" date="2020-08" db="EMBL/GenBank/DDBJ databases">
        <title>The completed genome sequence of the pathogenic ascomycete fungus Penicillium digitatum.</title>
        <authorList>
            <person name="Wang M."/>
        </authorList>
    </citation>
    <scope>NUCLEOTIDE SEQUENCE [LARGE SCALE GENOMIC DNA]</scope>
    <source>
        <strain evidence="7 8">PdW03</strain>
    </source>
</reference>
<organism evidence="7 8">
    <name type="scientific">Penicillium digitatum</name>
    <name type="common">Green mold</name>
    <dbReference type="NCBI Taxonomy" id="36651"/>
    <lineage>
        <taxon>Eukaryota</taxon>
        <taxon>Fungi</taxon>
        <taxon>Dikarya</taxon>
        <taxon>Ascomycota</taxon>
        <taxon>Pezizomycotina</taxon>
        <taxon>Eurotiomycetes</taxon>
        <taxon>Eurotiomycetidae</taxon>
        <taxon>Eurotiales</taxon>
        <taxon>Aspergillaceae</taxon>
        <taxon>Penicillium</taxon>
    </lineage>
</organism>
<protein>
    <submittedName>
        <fullName evidence="7">Fungal transcriptional regulatory protein, N-terminal</fullName>
    </submittedName>
</protein>
<dbReference type="CDD" id="cd00067">
    <property type="entry name" value="GAL4"/>
    <property type="match status" value="1"/>
</dbReference>
<dbReference type="Pfam" id="PF00172">
    <property type="entry name" value="Zn_clus"/>
    <property type="match status" value="1"/>
</dbReference>
<dbReference type="SUPFAM" id="SSF57701">
    <property type="entry name" value="Zn2/Cys6 DNA-binding domain"/>
    <property type="match status" value="1"/>
</dbReference>
<gene>
    <name evidence="7" type="ORF">Pdw03_2607</name>
</gene>
<keyword evidence="3" id="KW-0804">Transcription</keyword>
<dbReference type="GO" id="GO:0005634">
    <property type="term" value="C:nucleus"/>
    <property type="evidence" value="ECO:0007669"/>
    <property type="project" value="TreeGrafter"/>
</dbReference>
<sequence>MSTRSHHGCWTCKRRRRRCDNARPSCQNCTDRGAACEGYEVRLRWGMGIASRGRLTGADTPAKNSVPPRPRGRQRDLIKERERHAELEQGSALHGSRDLELAVSQRRVVDDEVLFNEFMNNGFNALHSTTAAYTMLYSRLPRLCQESSALYSICIAFQLALSSTVSSQFCEYFDTALKTF</sequence>
<dbReference type="SMART" id="SM00066">
    <property type="entry name" value="GAL4"/>
    <property type="match status" value="1"/>
</dbReference>
<keyword evidence="1" id="KW-0805">Transcription regulation</keyword>
<dbReference type="PANTHER" id="PTHR37534">
    <property type="entry name" value="TRANSCRIPTIONAL ACTIVATOR PROTEIN UGA3"/>
    <property type="match status" value="1"/>
</dbReference>
<dbReference type="GeneID" id="26230490"/>
<dbReference type="GO" id="GO:0045944">
    <property type="term" value="P:positive regulation of transcription by RNA polymerase II"/>
    <property type="evidence" value="ECO:0007669"/>
    <property type="project" value="TreeGrafter"/>
</dbReference>
<name>A0A7T6XEP2_PENDI</name>
<keyword evidence="2" id="KW-0238">DNA-binding</keyword>
<evidence type="ECO:0000256" key="3">
    <source>
        <dbReference type="ARBA" id="ARBA00023163"/>
    </source>
</evidence>
<dbReference type="KEGG" id="pdp:PDIP_21680"/>
<dbReference type="GO" id="GO:0000976">
    <property type="term" value="F:transcription cis-regulatory region binding"/>
    <property type="evidence" value="ECO:0007669"/>
    <property type="project" value="TreeGrafter"/>
</dbReference>
<evidence type="ECO:0000259" key="6">
    <source>
        <dbReference type="PROSITE" id="PS50048"/>
    </source>
</evidence>
<dbReference type="VEuPathDB" id="FungiDB:PDIP_21680"/>